<dbReference type="OrthoDB" id="423313at2759"/>
<organism evidence="3 4">
    <name type="scientific">Rhodotorula taiwanensis</name>
    <dbReference type="NCBI Taxonomy" id="741276"/>
    <lineage>
        <taxon>Eukaryota</taxon>
        <taxon>Fungi</taxon>
        <taxon>Dikarya</taxon>
        <taxon>Basidiomycota</taxon>
        <taxon>Pucciniomycotina</taxon>
        <taxon>Microbotryomycetes</taxon>
        <taxon>Sporidiobolales</taxon>
        <taxon>Sporidiobolaceae</taxon>
        <taxon>Rhodotorula</taxon>
    </lineage>
</organism>
<comment type="caution">
    <text evidence="3">The sequence shown here is derived from an EMBL/GenBank/DDBJ whole genome shotgun (WGS) entry which is preliminary data.</text>
</comment>
<dbReference type="Proteomes" id="UP000237144">
    <property type="component" value="Unassembled WGS sequence"/>
</dbReference>
<evidence type="ECO:0008006" key="5">
    <source>
        <dbReference type="Google" id="ProtNLM"/>
    </source>
</evidence>
<feature type="transmembrane region" description="Helical" evidence="2">
    <location>
        <begin position="217"/>
        <end position="234"/>
    </location>
</feature>
<evidence type="ECO:0000256" key="1">
    <source>
        <dbReference type="SAM" id="MobiDB-lite"/>
    </source>
</evidence>
<keyword evidence="4" id="KW-1185">Reference proteome</keyword>
<keyword evidence="2" id="KW-0812">Transmembrane</keyword>
<dbReference type="AlphaFoldDB" id="A0A2S5B0J1"/>
<feature type="region of interest" description="Disordered" evidence="1">
    <location>
        <begin position="52"/>
        <end position="81"/>
    </location>
</feature>
<dbReference type="Gene3D" id="3.40.50.11350">
    <property type="match status" value="1"/>
</dbReference>
<sequence>MFSRRASTQAAAQDEDIRADAVPQASTSAVMRTPAIAQTPLISGADRARFAAEDQAHAKGGAGPKHRSNDSIKTVDKAHAKQSSWTNRLSLDWTRRDGSRSGPGSFLPLGLFSSFTQDGSAQNGAGGRYEPVAPMQARSKRQKSFVELDMDDFADGLRLSAAADGDDEVDQQRYYALREREEKRKRRRRKPSGGIGAFFDQFYPPTVERSRRTVERLAVILTVVIILGYFIFGGDHDPRRPGRPTFVHKAKLRASRTRYPLRSNIPLHSFRANLKTGQGYVTSFPTGSLTTQLVELFKLTHIGQRLDRAVIVTELKAAHGEGGDVPLTDFFDLRMFAHRANVSLVQWRDVKIPDIRGTQQEQLSCWGWKDTRALSRYNIKTDFWPYPGQLQTPVSTETAITFPGIEVLALQDNTKWLEETASRTFPDEATRPSWPDRQLMCFENLFYVPIVKFVYGQLDTSYSIEELPPDSAVWTDVGQHLHFNSHVNHIADALLTALIGSRRKQFVGVHVRTGKVVDWADKGSNTTVELIDSFKKGVDLVQDQLRRRRKGHRGELPVLFTSDTDDAFFLARIAKLGWIHVNHVDFATSARFGGWYPDMLDAVLLSRAVGFVGTRMSTFSHLAARRVESWNHGVTTIVG</sequence>
<keyword evidence="2" id="KW-0472">Membrane</keyword>
<protein>
    <recommendedName>
        <fullName evidence="5">GDP-fucose protein O-fucosyltransferase</fullName>
    </recommendedName>
</protein>
<evidence type="ECO:0000313" key="4">
    <source>
        <dbReference type="Proteomes" id="UP000237144"/>
    </source>
</evidence>
<feature type="region of interest" description="Disordered" evidence="1">
    <location>
        <begin position="1"/>
        <end position="33"/>
    </location>
</feature>
<keyword evidence="2" id="KW-1133">Transmembrane helix</keyword>
<reference evidence="3 4" key="1">
    <citation type="journal article" date="2018" name="Front. Microbiol.">
        <title>Prospects for Fungal Bioremediation of Acidic Radioactive Waste Sites: Characterization and Genome Sequence of Rhodotorula taiwanensis MD1149.</title>
        <authorList>
            <person name="Tkavc R."/>
            <person name="Matrosova V.Y."/>
            <person name="Grichenko O.E."/>
            <person name="Gostincar C."/>
            <person name="Volpe R.P."/>
            <person name="Klimenkova P."/>
            <person name="Gaidamakova E.K."/>
            <person name="Zhou C.E."/>
            <person name="Stewart B.J."/>
            <person name="Lyman M.G."/>
            <person name="Malfatti S.A."/>
            <person name="Rubinfeld B."/>
            <person name="Courtot M."/>
            <person name="Singh J."/>
            <person name="Dalgard C.L."/>
            <person name="Hamilton T."/>
            <person name="Frey K.G."/>
            <person name="Gunde-Cimerman N."/>
            <person name="Dugan L."/>
            <person name="Daly M.J."/>
        </authorList>
    </citation>
    <scope>NUCLEOTIDE SEQUENCE [LARGE SCALE GENOMIC DNA]</scope>
    <source>
        <strain evidence="3 4">MD1149</strain>
    </source>
</reference>
<proteinExistence type="predicted"/>
<evidence type="ECO:0000313" key="3">
    <source>
        <dbReference type="EMBL" id="POY70304.1"/>
    </source>
</evidence>
<name>A0A2S5B0J1_9BASI</name>
<dbReference type="CDD" id="cd11296">
    <property type="entry name" value="O-FucT_like"/>
    <property type="match status" value="1"/>
</dbReference>
<feature type="compositionally biased region" description="Polar residues" evidence="1">
    <location>
        <begin position="1"/>
        <end position="11"/>
    </location>
</feature>
<dbReference type="EMBL" id="PJQD01000126">
    <property type="protein sequence ID" value="POY70304.1"/>
    <property type="molecule type" value="Genomic_DNA"/>
</dbReference>
<evidence type="ECO:0000256" key="2">
    <source>
        <dbReference type="SAM" id="Phobius"/>
    </source>
</evidence>
<feature type="compositionally biased region" description="Basic and acidic residues" evidence="1">
    <location>
        <begin position="67"/>
        <end position="79"/>
    </location>
</feature>
<dbReference type="STRING" id="741276.A0A2S5B0J1"/>
<accession>A0A2S5B0J1</accession>
<gene>
    <name evidence="3" type="ORF">BMF94_6690</name>
</gene>